<comment type="subcellular location">
    <subcellularLocation>
        <location evidence="4">Secreted</location>
    </subcellularLocation>
    <subcellularLocation>
        <location evidence="4">Bacterial flagellum</location>
    </subcellularLocation>
</comment>
<name>A0AAF0BXN3_9GAMM</name>
<reference evidence="7 8" key="1">
    <citation type="journal article" date="2015" name="Genome Announc.">
        <title>Draft Genome Sequences of Marine Isolates of Thalassomonas viridans and Thalassomonas actiniarum.</title>
        <authorList>
            <person name="Olonade I."/>
            <person name="van Zyl L.J."/>
            <person name="Trindade M."/>
        </authorList>
    </citation>
    <scope>NUCLEOTIDE SEQUENCE [LARGE SCALE GENOMIC DNA]</scope>
    <source>
        <strain evidence="7 8">A5K-106</strain>
    </source>
</reference>
<dbReference type="GO" id="GO:0005198">
    <property type="term" value="F:structural molecule activity"/>
    <property type="evidence" value="ECO:0007669"/>
    <property type="project" value="UniProtKB-UniRule"/>
</dbReference>
<dbReference type="InterPro" id="IPR001029">
    <property type="entry name" value="Flagellin_N"/>
</dbReference>
<dbReference type="NCBIfam" id="NF033876">
    <property type="entry name" value="flagella_HExxH"/>
    <property type="match status" value="1"/>
</dbReference>
<dbReference type="PRINTS" id="PR00207">
    <property type="entry name" value="FLAGELLIN"/>
</dbReference>
<evidence type="ECO:0000256" key="3">
    <source>
        <dbReference type="ARBA" id="ARBA00023143"/>
    </source>
</evidence>
<keyword evidence="7" id="KW-0969">Cilium</keyword>
<dbReference type="PANTHER" id="PTHR42792">
    <property type="entry name" value="FLAGELLIN"/>
    <property type="match status" value="1"/>
</dbReference>
<dbReference type="InterPro" id="IPR001492">
    <property type="entry name" value="Flagellin"/>
</dbReference>
<dbReference type="PANTHER" id="PTHR42792:SF2">
    <property type="entry name" value="FLAGELLIN"/>
    <property type="match status" value="1"/>
</dbReference>
<comment type="function">
    <text evidence="4">Flagellin is the subunit protein which polymerizes to form the filaments of bacterial flagella.</text>
</comment>
<dbReference type="GO" id="GO:0009288">
    <property type="term" value="C:bacterial-type flagellum"/>
    <property type="evidence" value="ECO:0007669"/>
    <property type="project" value="UniProtKB-SubCell"/>
</dbReference>
<keyword evidence="2 4" id="KW-0964">Secreted</keyword>
<protein>
    <recommendedName>
        <fullName evidence="4">Flagellin</fullName>
    </recommendedName>
</protein>
<dbReference type="Pfam" id="PF00669">
    <property type="entry name" value="Flagellin_N"/>
    <property type="match status" value="1"/>
</dbReference>
<dbReference type="Pfam" id="PF00700">
    <property type="entry name" value="Flagellin_C"/>
    <property type="match status" value="1"/>
</dbReference>
<evidence type="ECO:0000259" key="6">
    <source>
        <dbReference type="Pfam" id="PF00700"/>
    </source>
</evidence>
<evidence type="ECO:0000259" key="5">
    <source>
        <dbReference type="Pfam" id="PF00669"/>
    </source>
</evidence>
<evidence type="ECO:0000256" key="1">
    <source>
        <dbReference type="ARBA" id="ARBA00005709"/>
    </source>
</evidence>
<evidence type="ECO:0000256" key="4">
    <source>
        <dbReference type="RuleBase" id="RU362073"/>
    </source>
</evidence>
<gene>
    <name evidence="7" type="ORF">SG35_017450</name>
</gene>
<feature type="domain" description="Flagellin C-terminal" evidence="6">
    <location>
        <begin position="498"/>
        <end position="581"/>
    </location>
</feature>
<keyword evidence="8" id="KW-1185">Reference proteome</keyword>
<dbReference type="AlphaFoldDB" id="A0AAF0BXN3"/>
<organism evidence="7 8">
    <name type="scientific">Thalassomonas actiniarum</name>
    <dbReference type="NCBI Taxonomy" id="485447"/>
    <lineage>
        <taxon>Bacteria</taxon>
        <taxon>Pseudomonadati</taxon>
        <taxon>Pseudomonadota</taxon>
        <taxon>Gammaproteobacteria</taxon>
        <taxon>Alteromonadales</taxon>
        <taxon>Colwelliaceae</taxon>
        <taxon>Thalassomonas</taxon>
    </lineage>
</organism>
<accession>A0AAF0BXN3</accession>
<sequence>MLSVNTNTTNLFLHRQQTANANQLSTTFARLSSGMRINSAADDAAGLQISNRMSSQISGLSVAQRNANDGISIAQTAEGALEEVTNVLFRMRDLSLQASNGILSNDDKDALDKEFGQLKQELTRINETTTFGGKQVFNQTDSIGSGGADEAERNILNVLQSGVLAESEDIIQSVLGLTGDGADFKINLENIDGASGVLASVSYLAPAGTELMMNIDLDDFSTLDGDKTNQLKSTLLHEMTHAVMANQMDLASTPTWFREGTAEAVSGADDRVASDIANFGVAALKAELNGIFGDNSAPTSTGIEIAGVYSGGYIAMRYLEDKIGSAGIQNFMAALAGGQTFDAAFNSTTPYADENTFQTEIMGGTVFEDFITANINTANADNGAFGGLDADGGPSREETIVGANGNNTTANFTAYFVKGDDDTDPNDFTSGTNYAATGLNQVLLADYESELSGPKETTQFQIGANADETIKMLVGGFSSDNLGLSGIDLVADSQSAIASIDDALQYVNDQRASLGAFSNRLDHAINNLSNIESNITASRSRIQDTDFAQETSKQTALQIQQQAITALLSQSQSLPQIALALIG</sequence>
<dbReference type="SUPFAM" id="SSF64518">
    <property type="entry name" value="Phase 1 flagellin"/>
    <property type="match status" value="1"/>
</dbReference>
<dbReference type="KEGG" id="tact:SG35_017450"/>
<evidence type="ECO:0000313" key="7">
    <source>
        <dbReference type="EMBL" id="WDD97131.1"/>
    </source>
</evidence>
<dbReference type="Proteomes" id="UP000032568">
    <property type="component" value="Chromosome"/>
</dbReference>
<feature type="domain" description="Flagellin N-terminal" evidence="5">
    <location>
        <begin position="4"/>
        <end position="140"/>
    </location>
</feature>
<proteinExistence type="inferred from homology"/>
<dbReference type="RefSeq" id="WP_044831744.1">
    <property type="nucleotide sequence ID" value="NZ_CP059735.1"/>
</dbReference>
<comment type="similarity">
    <text evidence="1 4">Belongs to the bacterial flagellin family.</text>
</comment>
<evidence type="ECO:0000313" key="8">
    <source>
        <dbReference type="Proteomes" id="UP000032568"/>
    </source>
</evidence>
<dbReference type="GO" id="GO:0005576">
    <property type="term" value="C:extracellular region"/>
    <property type="evidence" value="ECO:0007669"/>
    <property type="project" value="UniProtKB-SubCell"/>
</dbReference>
<keyword evidence="7" id="KW-0966">Cell projection</keyword>
<evidence type="ECO:0000256" key="2">
    <source>
        <dbReference type="ARBA" id="ARBA00022525"/>
    </source>
</evidence>
<keyword evidence="3 4" id="KW-0975">Bacterial flagellum</keyword>
<keyword evidence="7" id="KW-0282">Flagellum</keyword>
<reference evidence="7 8" key="2">
    <citation type="journal article" date="2022" name="Mar. Drugs">
        <title>Bioassay-Guided Fractionation Leads to the Detection of Cholic Acid Generated by the Rare Thalassomonas sp.</title>
        <authorList>
            <person name="Pheiffer F."/>
            <person name="Schneider Y.K."/>
            <person name="Hansen E.H."/>
            <person name="Andersen J.H."/>
            <person name="Isaksson J."/>
            <person name="Busche T."/>
            <person name="R C."/>
            <person name="Kalinowski J."/>
            <person name="Zyl L.V."/>
            <person name="Trindade M."/>
        </authorList>
    </citation>
    <scope>NUCLEOTIDE SEQUENCE [LARGE SCALE GENOMIC DNA]</scope>
    <source>
        <strain evidence="7 8">A5K-106</strain>
    </source>
</reference>
<dbReference type="InterPro" id="IPR046358">
    <property type="entry name" value="Flagellin_C"/>
</dbReference>
<dbReference type="EMBL" id="CP059735">
    <property type="protein sequence ID" value="WDD97131.1"/>
    <property type="molecule type" value="Genomic_DNA"/>
</dbReference>
<dbReference type="Gene3D" id="1.20.1330.10">
    <property type="entry name" value="f41 fragment of flagellin, N-terminal domain"/>
    <property type="match status" value="2"/>
</dbReference>